<sequence>MKMRVVITVKGFVQGVAFRHHTRETALRYRVNGWVKNLANGDVLGCFEGDEEAVKKMIAWCRIGPARARVDQVIVEQDQYRDEFADFEIRY</sequence>
<dbReference type="SUPFAM" id="SSF54975">
    <property type="entry name" value="Acylphosphatase/BLUF domain-like"/>
    <property type="match status" value="1"/>
</dbReference>
<dbReference type="InterPro" id="IPR020456">
    <property type="entry name" value="Acylphosphatase"/>
</dbReference>
<dbReference type="PANTHER" id="PTHR47268:SF4">
    <property type="entry name" value="ACYLPHOSPHATASE"/>
    <property type="match status" value="1"/>
</dbReference>
<comment type="catalytic activity">
    <reaction evidence="3 4 5">
        <text>an acyl phosphate + H2O = a carboxylate + phosphate + H(+)</text>
        <dbReference type="Rhea" id="RHEA:14965"/>
        <dbReference type="ChEBI" id="CHEBI:15377"/>
        <dbReference type="ChEBI" id="CHEBI:15378"/>
        <dbReference type="ChEBI" id="CHEBI:29067"/>
        <dbReference type="ChEBI" id="CHEBI:43474"/>
        <dbReference type="ChEBI" id="CHEBI:59918"/>
        <dbReference type="EC" id="3.6.1.7"/>
    </reaction>
</comment>
<reference evidence="8 9" key="1">
    <citation type="submission" date="2022-12" db="EMBL/GenBank/DDBJ databases">
        <title>Polyphasic characterization of Geotalea uranireducens NIT-SL11 newly isolated from a complex of sewage sludge and microbially reduced graphene oxide.</title>
        <authorList>
            <person name="Xie L."/>
            <person name="Yoshida N."/>
            <person name="Meng L."/>
        </authorList>
    </citation>
    <scope>NUCLEOTIDE SEQUENCE [LARGE SCALE GENOMIC DNA]</scope>
    <source>
        <strain evidence="8 9">NIT-SL11</strain>
    </source>
</reference>
<dbReference type="PROSITE" id="PS00150">
    <property type="entry name" value="ACYLPHOSPHATASE_1"/>
    <property type="match status" value="1"/>
</dbReference>
<dbReference type="InterPro" id="IPR017968">
    <property type="entry name" value="Acylphosphatase_CS"/>
</dbReference>
<feature type="active site" evidence="4">
    <location>
        <position position="19"/>
    </location>
</feature>
<proteinExistence type="inferred from homology"/>
<evidence type="ECO:0000256" key="6">
    <source>
        <dbReference type="RuleBase" id="RU004168"/>
    </source>
</evidence>
<evidence type="ECO:0000259" key="7">
    <source>
        <dbReference type="PROSITE" id="PS51160"/>
    </source>
</evidence>
<dbReference type="Pfam" id="PF00708">
    <property type="entry name" value="Acylphosphatase"/>
    <property type="match status" value="1"/>
</dbReference>
<dbReference type="PANTHER" id="PTHR47268">
    <property type="entry name" value="ACYLPHOSPHATASE"/>
    <property type="match status" value="1"/>
</dbReference>
<organism evidence="8 9">
    <name type="scientific">Geotalea uraniireducens</name>
    <dbReference type="NCBI Taxonomy" id="351604"/>
    <lineage>
        <taxon>Bacteria</taxon>
        <taxon>Pseudomonadati</taxon>
        <taxon>Thermodesulfobacteriota</taxon>
        <taxon>Desulfuromonadia</taxon>
        <taxon>Geobacterales</taxon>
        <taxon>Geobacteraceae</taxon>
        <taxon>Geotalea</taxon>
    </lineage>
</organism>
<dbReference type="Proteomes" id="UP001317705">
    <property type="component" value="Chromosome"/>
</dbReference>
<evidence type="ECO:0000256" key="3">
    <source>
        <dbReference type="ARBA" id="ARBA00047645"/>
    </source>
</evidence>
<evidence type="ECO:0000313" key="8">
    <source>
        <dbReference type="EMBL" id="BDV42270.1"/>
    </source>
</evidence>
<name>A0ABN6VVW1_9BACT</name>
<evidence type="ECO:0000313" key="9">
    <source>
        <dbReference type="Proteomes" id="UP001317705"/>
    </source>
</evidence>
<evidence type="ECO:0000256" key="5">
    <source>
        <dbReference type="RuleBase" id="RU000553"/>
    </source>
</evidence>
<dbReference type="RefSeq" id="WP_282002611.1">
    <property type="nucleotide sequence ID" value="NZ_AP027151.1"/>
</dbReference>
<gene>
    <name evidence="8" type="primary">acyP</name>
    <name evidence="8" type="ORF">GURASL_11930</name>
</gene>
<dbReference type="EMBL" id="AP027151">
    <property type="protein sequence ID" value="BDV42270.1"/>
    <property type="molecule type" value="Genomic_DNA"/>
</dbReference>
<dbReference type="InterPro" id="IPR001792">
    <property type="entry name" value="Acylphosphatase-like_dom"/>
</dbReference>
<feature type="active site" evidence="4">
    <location>
        <position position="37"/>
    </location>
</feature>
<dbReference type="PROSITE" id="PS51160">
    <property type="entry name" value="ACYLPHOSPHATASE_3"/>
    <property type="match status" value="1"/>
</dbReference>
<dbReference type="PROSITE" id="PS00151">
    <property type="entry name" value="ACYLPHOSPHATASE_2"/>
    <property type="match status" value="1"/>
</dbReference>
<evidence type="ECO:0000256" key="1">
    <source>
        <dbReference type="ARBA" id="ARBA00005614"/>
    </source>
</evidence>
<dbReference type="InterPro" id="IPR036046">
    <property type="entry name" value="Acylphosphatase-like_dom_sf"/>
</dbReference>
<keyword evidence="9" id="KW-1185">Reference proteome</keyword>
<dbReference type="EC" id="3.6.1.7" evidence="2 4"/>
<dbReference type="Gene3D" id="3.30.70.100">
    <property type="match status" value="1"/>
</dbReference>
<comment type="similarity">
    <text evidence="1 6">Belongs to the acylphosphatase family.</text>
</comment>
<protein>
    <recommendedName>
        <fullName evidence="2 4">Acylphosphatase</fullName>
        <ecNumber evidence="2 4">3.6.1.7</ecNumber>
    </recommendedName>
</protein>
<accession>A0ABN6VVW1</accession>
<evidence type="ECO:0000256" key="4">
    <source>
        <dbReference type="PROSITE-ProRule" id="PRU00520"/>
    </source>
</evidence>
<dbReference type="NCBIfam" id="NF011011">
    <property type="entry name" value="PRK14438.1"/>
    <property type="match status" value="1"/>
</dbReference>
<feature type="domain" description="Acylphosphatase-like" evidence="7">
    <location>
        <begin position="4"/>
        <end position="91"/>
    </location>
</feature>
<evidence type="ECO:0000256" key="2">
    <source>
        <dbReference type="ARBA" id="ARBA00012150"/>
    </source>
</evidence>
<keyword evidence="4 5" id="KW-0378">Hydrolase</keyword>